<organism evidence="5 6">
    <name type="scientific">Winogradskya consettensis</name>
    <dbReference type="NCBI Taxonomy" id="113560"/>
    <lineage>
        <taxon>Bacteria</taxon>
        <taxon>Bacillati</taxon>
        <taxon>Actinomycetota</taxon>
        <taxon>Actinomycetes</taxon>
        <taxon>Micromonosporales</taxon>
        <taxon>Micromonosporaceae</taxon>
        <taxon>Winogradskya</taxon>
    </lineage>
</organism>
<gene>
    <name evidence="5" type="ORF">Aco04nite_73600</name>
</gene>
<keyword evidence="1" id="KW-0805">Transcription regulation</keyword>
<accession>A0A919W015</accession>
<dbReference type="InterPro" id="IPR002577">
    <property type="entry name" value="HTH_HxlR"/>
</dbReference>
<dbReference type="InterPro" id="IPR036388">
    <property type="entry name" value="WH-like_DNA-bd_sf"/>
</dbReference>
<evidence type="ECO:0000313" key="5">
    <source>
        <dbReference type="EMBL" id="GIM80920.1"/>
    </source>
</evidence>
<dbReference type="SUPFAM" id="SSF46785">
    <property type="entry name" value="Winged helix' DNA-binding domain"/>
    <property type="match status" value="1"/>
</dbReference>
<dbReference type="Pfam" id="PF01638">
    <property type="entry name" value="HxlR"/>
    <property type="match status" value="1"/>
</dbReference>
<comment type="caution">
    <text evidence="5">The sequence shown here is derived from an EMBL/GenBank/DDBJ whole genome shotgun (WGS) entry which is preliminary data.</text>
</comment>
<dbReference type="Gene3D" id="1.10.10.10">
    <property type="entry name" value="Winged helix-like DNA-binding domain superfamily/Winged helix DNA-binding domain"/>
    <property type="match status" value="1"/>
</dbReference>
<evidence type="ECO:0000313" key="6">
    <source>
        <dbReference type="Proteomes" id="UP000680865"/>
    </source>
</evidence>
<dbReference type="PANTHER" id="PTHR33204">
    <property type="entry name" value="TRANSCRIPTIONAL REGULATOR, MARR FAMILY"/>
    <property type="match status" value="1"/>
</dbReference>
<dbReference type="Proteomes" id="UP000680865">
    <property type="component" value="Unassembled WGS sequence"/>
</dbReference>
<evidence type="ECO:0000256" key="3">
    <source>
        <dbReference type="ARBA" id="ARBA00023163"/>
    </source>
</evidence>
<dbReference type="InterPro" id="IPR036390">
    <property type="entry name" value="WH_DNA-bd_sf"/>
</dbReference>
<evidence type="ECO:0000256" key="1">
    <source>
        <dbReference type="ARBA" id="ARBA00023015"/>
    </source>
</evidence>
<protein>
    <recommendedName>
        <fullName evidence="4">HTH hxlR-type domain-containing protein</fullName>
    </recommendedName>
</protein>
<keyword evidence="6" id="KW-1185">Reference proteome</keyword>
<keyword evidence="2" id="KW-0238">DNA-binding</keyword>
<evidence type="ECO:0000259" key="4">
    <source>
        <dbReference type="PROSITE" id="PS51118"/>
    </source>
</evidence>
<dbReference type="EMBL" id="BOQP01000044">
    <property type="protein sequence ID" value="GIM80920.1"/>
    <property type="molecule type" value="Genomic_DNA"/>
</dbReference>
<name>A0A919W015_9ACTN</name>
<keyword evidence="3" id="KW-0804">Transcription</keyword>
<sequence>MAECPTHRLLQRLGGRWVCLVLKELAAGPLHRGELGRVIAGATPKMLTETLRTLERDDLISRTVHEGVPPRVEYALTPRGASLMPVIEAATEWAERNRLPGAS</sequence>
<feature type="domain" description="HTH hxlR-type" evidence="4">
    <location>
        <begin position="4"/>
        <end position="102"/>
    </location>
</feature>
<dbReference type="PANTHER" id="PTHR33204:SF18">
    <property type="entry name" value="TRANSCRIPTIONAL REGULATORY PROTEIN"/>
    <property type="match status" value="1"/>
</dbReference>
<dbReference type="AlphaFoldDB" id="A0A919W015"/>
<proteinExistence type="predicted"/>
<evidence type="ECO:0000256" key="2">
    <source>
        <dbReference type="ARBA" id="ARBA00023125"/>
    </source>
</evidence>
<dbReference type="PROSITE" id="PS51118">
    <property type="entry name" value="HTH_HXLR"/>
    <property type="match status" value="1"/>
</dbReference>
<reference evidence="5" key="1">
    <citation type="submission" date="2021-03" db="EMBL/GenBank/DDBJ databases">
        <title>Whole genome shotgun sequence of Actinoplanes consettensis NBRC 14913.</title>
        <authorList>
            <person name="Komaki H."/>
            <person name="Tamura T."/>
        </authorList>
    </citation>
    <scope>NUCLEOTIDE SEQUENCE</scope>
    <source>
        <strain evidence="5">NBRC 14913</strain>
    </source>
</reference>
<dbReference type="GO" id="GO:0003677">
    <property type="term" value="F:DNA binding"/>
    <property type="evidence" value="ECO:0007669"/>
    <property type="project" value="UniProtKB-KW"/>
</dbReference>